<feature type="transmembrane region" description="Helical" evidence="6">
    <location>
        <begin position="123"/>
        <end position="143"/>
    </location>
</feature>
<keyword evidence="8" id="KW-1185">Reference proteome</keyword>
<dbReference type="AlphaFoldDB" id="A0A7X2ZXA5"/>
<evidence type="ECO:0000256" key="3">
    <source>
        <dbReference type="ARBA" id="ARBA00022692"/>
    </source>
</evidence>
<feature type="transmembrane region" description="Helical" evidence="6">
    <location>
        <begin position="313"/>
        <end position="333"/>
    </location>
</feature>
<protein>
    <recommendedName>
        <fullName evidence="9">Na+-driven multidrug efflux pump</fullName>
    </recommendedName>
</protein>
<name>A0A7X2ZXA5_9FLAO</name>
<sequence>MSTAHRVIKNTGFLYAKMAITMFISLYTTRLVLNALGVSDFGIFNLVGGAIAMLGFLHAAMSSATQRFMSFYEGRGDVEKQKYIFNVSSVLHFGIAIALILILLLAGYFFFNGILNIPPDRVFAAKVIYGSLILSTAFTVMSVPYEAVLNAHENMLYYSIVGIVESLLKLGVALIIVYYVGDKLVLYGILMAGIPFISRTIMQVYCHKKYTECVLAPRRYFEKGLMKEMTSFAGWSFLGTAVAMLTSYGQGILLNMFFGTKINASHGIATQANGQISVFSNNMQKALNPVIVKSEGEGNREKMLQASFMGSKLSYFLLALFAIPIIIEMPYIFELWLKNVPEYAIVFTRLILMSSMITQLLSTIAVSIDATGKIKELQIVKSLVEAMPLFVAFVLFKWGYTPTYLYIVMLVMTFVRSFGVLLYYAKKEVGLNILEFIKQVMFPVGMVTLIALGFAVLPHFYMDYGVYRLFGVFLVYFPVFLLALWFIGFNKHEKSIVSSLVNRILKKK</sequence>
<dbReference type="Proteomes" id="UP000540519">
    <property type="component" value="Unassembled WGS sequence"/>
</dbReference>
<feature type="transmembrane region" description="Helical" evidence="6">
    <location>
        <begin position="83"/>
        <end position="111"/>
    </location>
</feature>
<evidence type="ECO:0000313" key="7">
    <source>
        <dbReference type="EMBL" id="MUH38102.1"/>
    </source>
</evidence>
<dbReference type="PANTHER" id="PTHR30250:SF26">
    <property type="entry name" value="PSMA PROTEIN"/>
    <property type="match status" value="1"/>
</dbReference>
<evidence type="ECO:0008006" key="9">
    <source>
        <dbReference type="Google" id="ProtNLM"/>
    </source>
</evidence>
<proteinExistence type="predicted"/>
<dbReference type="RefSeq" id="WP_155601211.1">
    <property type="nucleotide sequence ID" value="NZ_RCNR01000066.1"/>
</dbReference>
<dbReference type="OrthoDB" id="5365632at2"/>
<reference evidence="7 8" key="1">
    <citation type="journal article" date="2019" name="Mar. Drugs">
        <title>Comparative Genomics and CAZyme Genome Repertoires of Marine Zobellia amurskyensis KMM 3526(T) and Zobellia laminariae KMM 3676(T).</title>
        <authorList>
            <person name="Chernysheva N."/>
            <person name="Bystritskaya E."/>
            <person name="Stenkova A."/>
            <person name="Golovkin I."/>
            <person name="Nedashkovskaya O."/>
            <person name="Isaeva M."/>
        </authorList>
    </citation>
    <scope>NUCLEOTIDE SEQUENCE [LARGE SCALE GENOMIC DNA]</scope>
    <source>
        <strain evidence="7 8">KMM 3526</strain>
    </source>
</reference>
<keyword evidence="3 6" id="KW-0812">Transmembrane</keyword>
<gene>
    <name evidence="7" type="ORF">D9O36_19795</name>
</gene>
<keyword evidence="4 6" id="KW-1133">Transmembrane helix</keyword>
<feature type="transmembrane region" description="Helical" evidence="6">
    <location>
        <begin position="345"/>
        <end position="367"/>
    </location>
</feature>
<evidence type="ECO:0000256" key="5">
    <source>
        <dbReference type="ARBA" id="ARBA00023136"/>
    </source>
</evidence>
<accession>A0A7X2ZXA5</accession>
<dbReference type="EMBL" id="RCNR01000066">
    <property type="protein sequence ID" value="MUH38102.1"/>
    <property type="molecule type" value="Genomic_DNA"/>
</dbReference>
<feature type="transmembrane region" description="Helical" evidence="6">
    <location>
        <begin position="436"/>
        <end position="461"/>
    </location>
</feature>
<dbReference type="GO" id="GO:0005886">
    <property type="term" value="C:plasma membrane"/>
    <property type="evidence" value="ECO:0007669"/>
    <property type="project" value="UniProtKB-SubCell"/>
</dbReference>
<evidence type="ECO:0000313" key="8">
    <source>
        <dbReference type="Proteomes" id="UP000540519"/>
    </source>
</evidence>
<feature type="transmembrane region" description="Helical" evidence="6">
    <location>
        <begin position="467"/>
        <end position="487"/>
    </location>
</feature>
<feature type="transmembrane region" description="Helical" evidence="6">
    <location>
        <begin position="155"/>
        <end position="178"/>
    </location>
</feature>
<dbReference type="PANTHER" id="PTHR30250">
    <property type="entry name" value="PST FAMILY PREDICTED COLANIC ACID TRANSPORTER"/>
    <property type="match status" value="1"/>
</dbReference>
<feature type="transmembrane region" description="Helical" evidence="6">
    <location>
        <begin position="12"/>
        <end position="29"/>
    </location>
</feature>
<evidence type="ECO:0000256" key="2">
    <source>
        <dbReference type="ARBA" id="ARBA00022475"/>
    </source>
</evidence>
<evidence type="ECO:0000256" key="4">
    <source>
        <dbReference type="ARBA" id="ARBA00022989"/>
    </source>
</evidence>
<keyword evidence="5 6" id="KW-0472">Membrane</keyword>
<organism evidence="7 8">
    <name type="scientific">Zobellia amurskyensis</name>
    <dbReference type="NCBI Taxonomy" id="248905"/>
    <lineage>
        <taxon>Bacteria</taxon>
        <taxon>Pseudomonadati</taxon>
        <taxon>Bacteroidota</taxon>
        <taxon>Flavobacteriia</taxon>
        <taxon>Flavobacteriales</taxon>
        <taxon>Flavobacteriaceae</taxon>
        <taxon>Zobellia</taxon>
    </lineage>
</organism>
<keyword evidence="2" id="KW-1003">Cell membrane</keyword>
<feature type="transmembrane region" description="Helical" evidence="6">
    <location>
        <begin position="404"/>
        <end position="424"/>
    </location>
</feature>
<evidence type="ECO:0000256" key="1">
    <source>
        <dbReference type="ARBA" id="ARBA00004651"/>
    </source>
</evidence>
<feature type="transmembrane region" description="Helical" evidence="6">
    <location>
        <begin position="41"/>
        <end position="62"/>
    </location>
</feature>
<feature type="transmembrane region" description="Helical" evidence="6">
    <location>
        <begin position="184"/>
        <end position="202"/>
    </location>
</feature>
<dbReference type="InterPro" id="IPR050833">
    <property type="entry name" value="Poly_Biosynth_Transport"/>
</dbReference>
<comment type="subcellular location">
    <subcellularLocation>
        <location evidence="1">Cell membrane</location>
        <topology evidence="1">Multi-pass membrane protein</topology>
    </subcellularLocation>
</comment>
<evidence type="ECO:0000256" key="6">
    <source>
        <dbReference type="SAM" id="Phobius"/>
    </source>
</evidence>
<comment type="caution">
    <text evidence="7">The sequence shown here is derived from an EMBL/GenBank/DDBJ whole genome shotgun (WGS) entry which is preliminary data.</text>
</comment>